<proteinExistence type="predicted"/>
<dbReference type="AlphaFoldDB" id="A0A6G9YIB6"/>
<gene>
    <name evidence="1" type="ORF">F5544_25955</name>
</gene>
<evidence type="ECO:0000313" key="1">
    <source>
        <dbReference type="EMBL" id="QIS13045.1"/>
    </source>
</evidence>
<sequence>MRDISVRVSSLVAAAVISLLIAAVAVLSVLVAGARGDLADHDAAAADTRHAEKVATDYAVGASTIDFNNLDTWVGRLKTNAAPTLSTRFDATAPALRELLTPLKWVSTAKPIAAKVLSVTNGAYTVDVFLTINSTNIQNPQGALATVDYSVTVDKNSGWQVTEAGNDKPFPLK</sequence>
<evidence type="ECO:0000313" key="2">
    <source>
        <dbReference type="Proteomes" id="UP000503540"/>
    </source>
</evidence>
<protein>
    <recommendedName>
        <fullName evidence="3">Mce-associated membrane protein</fullName>
    </recommendedName>
</protein>
<evidence type="ECO:0008006" key="3">
    <source>
        <dbReference type="Google" id="ProtNLM"/>
    </source>
</evidence>
<dbReference type="Proteomes" id="UP000503540">
    <property type="component" value="Chromosome"/>
</dbReference>
<dbReference type="RefSeq" id="WP_238846669.1">
    <property type="nucleotide sequence ID" value="NZ_CP046172.1"/>
</dbReference>
<keyword evidence="2" id="KW-1185">Reference proteome</keyword>
<dbReference type="EMBL" id="CP046172">
    <property type="protein sequence ID" value="QIS13045.1"/>
    <property type="molecule type" value="Genomic_DNA"/>
</dbReference>
<accession>A0A6G9YIB6</accession>
<name>A0A6G9YIB6_9NOCA</name>
<organism evidence="1 2">
    <name type="scientific">Nocardia arthritidis</name>
    <dbReference type="NCBI Taxonomy" id="228602"/>
    <lineage>
        <taxon>Bacteria</taxon>
        <taxon>Bacillati</taxon>
        <taxon>Actinomycetota</taxon>
        <taxon>Actinomycetes</taxon>
        <taxon>Mycobacteriales</taxon>
        <taxon>Nocardiaceae</taxon>
        <taxon>Nocardia</taxon>
    </lineage>
</organism>
<reference evidence="1 2" key="1">
    <citation type="journal article" date="2019" name="ACS Chem. Biol.">
        <title>Identification and Mobilization of a Cryptic Antibiotic Biosynthesis Gene Locus from a Human-Pathogenic Nocardia Isolate.</title>
        <authorList>
            <person name="Herisse M."/>
            <person name="Ishida K."/>
            <person name="Porter J.L."/>
            <person name="Howden B."/>
            <person name="Hertweck C."/>
            <person name="Stinear T.P."/>
            <person name="Pidot S.J."/>
        </authorList>
    </citation>
    <scope>NUCLEOTIDE SEQUENCE [LARGE SCALE GENOMIC DNA]</scope>
    <source>
        <strain evidence="1 2">AUSMDU00012717</strain>
    </source>
</reference>
<dbReference type="KEGG" id="nah:F5544_25955"/>